<name>A0A350P861_9ALTE</name>
<accession>A0A350P861</accession>
<gene>
    <name evidence="1" type="ORF">DCW74_17300</name>
</gene>
<evidence type="ECO:0000313" key="1">
    <source>
        <dbReference type="EMBL" id="HAW77478.1"/>
    </source>
</evidence>
<evidence type="ECO:0000313" key="2">
    <source>
        <dbReference type="Proteomes" id="UP000263517"/>
    </source>
</evidence>
<dbReference type="AlphaFoldDB" id="A0A350P861"/>
<sequence>MKELTDQFYGEIGREVGDLVQEKQSAYGDSFGKSGECLRQMYPNGISVDQYDDLLTIVRILDKLFRIANNPEAFSENPYQDIVGYGLLGMKRKGQPK</sequence>
<comment type="caution">
    <text evidence="1">The sequence shown here is derived from an EMBL/GenBank/DDBJ whole genome shotgun (WGS) entry which is preliminary data.</text>
</comment>
<dbReference type="Proteomes" id="UP000263517">
    <property type="component" value="Unassembled WGS sequence"/>
</dbReference>
<reference evidence="1 2" key="1">
    <citation type="journal article" date="2018" name="Nat. Biotechnol.">
        <title>A standardized bacterial taxonomy based on genome phylogeny substantially revises the tree of life.</title>
        <authorList>
            <person name="Parks D.H."/>
            <person name="Chuvochina M."/>
            <person name="Waite D.W."/>
            <person name="Rinke C."/>
            <person name="Skarshewski A."/>
            <person name="Chaumeil P.A."/>
            <person name="Hugenholtz P."/>
        </authorList>
    </citation>
    <scope>NUCLEOTIDE SEQUENCE [LARGE SCALE GENOMIC DNA]</scope>
    <source>
        <strain evidence="1">UBA11978</strain>
    </source>
</reference>
<organism evidence="1 2">
    <name type="scientific">Alteromonas australica</name>
    <dbReference type="NCBI Taxonomy" id="589873"/>
    <lineage>
        <taxon>Bacteria</taxon>
        <taxon>Pseudomonadati</taxon>
        <taxon>Pseudomonadota</taxon>
        <taxon>Gammaproteobacteria</taxon>
        <taxon>Alteromonadales</taxon>
        <taxon>Alteromonadaceae</taxon>
        <taxon>Alteromonas/Salinimonas group</taxon>
        <taxon>Alteromonas</taxon>
    </lineage>
</organism>
<protein>
    <submittedName>
        <fullName evidence="1">Uncharacterized protein</fullName>
    </submittedName>
</protein>
<proteinExistence type="predicted"/>
<dbReference type="EMBL" id="DNAN01000606">
    <property type="protein sequence ID" value="HAW77478.1"/>
    <property type="molecule type" value="Genomic_DNA"/>
</dbReference>